<proteinExistence type="predicted"/>
<accession>D2VND6</accession>
<dbReference type="GO" id="GO:0008569">
    <property type="term" value="F:minus-end-directed microtubule motor activity"/>
    <property type="evidence" value="ECO:0007669"/>
    <property type="project" value="TreeGrafter"/>
</dbReference>
<evidence type="ECO:0000313" key="2">
    <source>
        <dbReference type="Proteomes" id="UP000006671"/>
    </source>
</evidence>
<sequence length="143" mass="16268">MSLSSSSTSFEKLEQARASIKSQCRRSDFSELMAFKCPPTKLIEMLSLVLILLETQPRKESLPNDQIYEWLEIVKRLNNSDLIDSITKMDTISKDTLDKAKIFINRHPDAFNENSLGKCSLSIAYLLVSWSLALINHVESTQN</sequence>
<dbReference type="GO" id="GO:0097729">
    <property type="term" value="C:9+2 motile cilium"/>
    <property type="evidence" value="ECO:0007669"/>
    <property type="project" value="TreeGrafter"/>
</dbReference>
<dbReference type="GO" id="GO:0060294">
    <property type="term" value="P:cilium movement involved in cell motility"/>
    <property type="evidence" value="ECO:0007669"/>
    <property type="project" value="TreeGrafter"/>
</dbReference>
<dbReference type="AlphaFoldDB" id="D2VND6"/>
<dbReference type="GO" id="GO:0030286">
    <property type="term" value="C:dynein complex"/>
    <property type="evidence" value="ECO:0007669"/>
    <property type="project" value="InterPro"/>
</dbReference>
<dbReference type="GeneID" id="8851464"/>
<evidence type="ECO:0000313" key="1">
    <source>
        <dbReference type="EMBL" id="EFC41719.1"/>
    </source>
</evidence>
<dbReference type="GO" id="GO:0045505">
    <property type="term" value="F:dynein intermediate chain binding"/>
    <property type="evidence" value="ECO:0007669"/>
    <property type="project" value="InterPro"/>
</dbReference>
<dbReference type="InterPro" id="IPR026983">
    <property type="entry name" value="DHC"/>
</dbReference>
<dbReference type="KEGG" id="ngr:NAEGRDRAFT_70458"/>
<dbReference type="InParanoid" id="D2VND6"/>
<organism evidence="2">
    <name type="scientific">Naegleria gruberi</name>
    <name type="common">Amoeba</name>
    <dbReference type="NCBI Taxonomy" id="5762"/>
    <lineage>
        <taxon>Eukaryota</taxon>
        <taxon>Discoba</taxon>
        <taxon>Heterolobosea</taxon>
        <taxon>Tetramitia</taxon>
        <taxon>Eutetramitia</taxon>
        <taxon>Vahlkampfiidae</taxon>
        <taxon>Naegleria</taxon>
    </lineage>
</organism>
<dbReference type="Gene3D" id="1.20.920.60">
    <property type="match status" value="1"/>
</dbReference>
<dbReference type="Proteomes" id="UP000006671">
    <property type="component" value="Unassembled WGS sequence"/>
</dbReference>
<keyword evidence="2" id="KW-1185">Reference proteome</keyword>
<dbReference type="RefSeq" id="XP_002674463.1">
    <property type="nucleotide sequence ID" value="XM_002674417.1"/>
</dbReference>
<gene>
    <name evidence="1" type="ORF">NAEGRDRAFT_70458</name>
</gene>
<dbReference type="VEuPathDB" id="AmoebaDB:NAEGRDRAFT_70458"/>
<reference evidence="1 2" key="1">
    <citation type="journal article" date="2010" name="Cell">
        <title>The genome of Naegleria gruberi illuminates early eukaryotic versatility.</title>
        <authorList>
            <person name="Fritz-Laylin L.K."/>
            <person name="Prochnik S.E."/>
            <person name="Ginger M.L."/>
            <person name="Dacks J.B."/>
            <person name="Carpenter M.L."/>
            <person name="Field M.C."/>
            <person name="Kuo A."/>
            <person name="Paredez A."/>
            <person name="Chapman J."/>
            <person name="Pham J."/>
            <person name="Shu S."/>
            <person name="Neupane R."/>
            <person name="Cipriano M."/>
            <person name="Mancuso J."/>
            <person name="Tu H."/>
            <person name="Salamov A."/>
            <person name="Lindquist E."/>
            <person name="Shapiro H."/>
            <person name="Lucas S."/>
            <person name="Grigoriev I.V."/>
            <person name="Cande W.Z."/>
            <person name="Fulton C."/>
            <person name="Rokhsar D.S."/>
            <person name="Dawson S.C."/>
        </authorList>
    </citation>
    <scope>NUCLEOTIDE SEQUENCE [LARGE SCALE GENOMIC DNA]</scope>
    <source>
        <strain evidence="1 2">NEG-M</strain>
    </source>
</reference>
<dbReference type="EMBL" id="GG738884">
    <property type="protein sequence ID" value="EFC41719.1"/>
    <property type="molecule type" value="Genomic_DNA"/>
</dbReference>
<protein>
    <submittedName>
        <fullName evidence="1">Predicted protein</fullName>
    </submittedName>
</protein>
<dbReference type="GO" id="GO:0051959">
    <property type="term" value="F:dynein light intermediate chain binding"/>
    <property type="evidence" value="ECO:0007669"/>
    <property type="project" value="InterPro"/>
</dbReference>
<name>D2VND6_NAEGR</name>
<dbReference type="PANTHER" id="PTHR10676">
    <property type="entry name" value="DYNEIN HEAVY CHAIN FAMILY PROTEIN"/>
    <property type="match status" value="1"/>
</dbReference>